<dbReference type="SUPFAM" id="SSF51182">
    <property type="entry name" value="RmlC-like cupins"/>
    <property type="match status" value="1"/>
</dbReference>
<dbReference type="Proteomes" id="UP000494363">
    <property type="component" value="Unassembled WGS sequence"/>
</dbReference>
<dbReference type="AlphaFoldDB" id="A0A6J5F750"/>
<evidence type="ECO:0000259" key="2">
    <source>
        <dbReference type="Pfam" id="PF07883"/>
    </source>
</evidence>
<dbReference type="InterPro" id="IPR011051">
    <property type="entry name" value="RmlC_Cupin_sf"/>
</dbReference>
<evidence type="ECO:0000256" key="1">
    <source>
        <dbReference type="SAM" id="SignalP"/>
    </source>
</evidence>
<dbReference type="CDD" id="cd02236">
    <property type="entry name" value="cupin_CV2614-like"/>
    <property type="match status" value="1"/>
</dbReference>
<dbReference type="InterPro" id="IPR013096">
    <property type="entry name" value="Cupin_2"/>
</dbReference>
<feature type="chain" id="PRO_5026668027" description="Cupin type-2 domain-containing protein" evidence="1">
    <location>
        <begin position="24"/>
        <end position="157"/>
    </location>
</feature>
<dbReference type="EMBL" id="CADIKH010000159">
    <property type="protein sequence ID" value="CAB3774738.1"/>
    <property type="molecule type" value="Genomic_DNA"/>
</dbReference>
<dbReference type="RefSeq" id="WP_175233225.1">
    <property type="nucleotide sequence ID" value="NZ_CADIKH010000159.1"/>
</dbReference>
<reference evidence="3 4" key="1">
    <citation type="submission" date="2020-04" db="EMBL/GenBank/DDBJ databases">
        <authorList>
            <person name="De Canck E."/>
        </authorList>
    </citation>
    <scope>NUCLEOTIDE SEQUENCE [LARGE SCALE GENOMIC DNA]</scope>
    <source>
        <strain evidence="3 4">LMG 29542</strain>
    </source>
</reference>
<dbReference type="Gene3D" id="2.60.120.10">
    <property type="entry name" value="Jelly Rolls"/>
    <property type="match status" value="1"/>
</dbReference>
<protein>
    <recommendedName>
        <fullName evidence="2">Cupin type-2 domain-containing protein</fullName>
    </recommendedName>
</protein>
<feature type="domain" description="Cupin type-2" evidence="2">
    <location>
        <begin position="72"/>
        <end position="136"/>
    </location>
</feature>
<dbReference type="Pfam" id="PF07883">
    <property type="entry name" value="Cupin_2"/>
    <property type="match status" value="1"/>
</dbReference>
<evidence type="ECO:0000313" key="4">
    <source>
        <dbReference type="Proteomes" id="UP000494363"/>
    </source>
</evidence>
<feature type="signal peptide" evidence="1">
    <location>
        <begin position="1"/>
        <end position="23"/>
    </location>
</feature>
<keyword evidence="4" id="KW-1185">Reference proteome</keyword>
<proteinExistence type="predicted"/>
<organism evidence="3 4">
    <name type="scientific">Paraburkholderia humisilvae</name>
    <dbReference type="NCBI Taxonomy" id="627669"/>
    <lineage>
        <taxon>Bacteria</taxon>
        <taxon>Pseudomonadati</taxon>
        <taxon>Pseudomonadota</taxon>
        <taxon>Betaproteobacteria</taxon>
        <taxon>Burkholderiales</taxon>
        <taxon>Burkholderiaceae</taxon>
        <taxon>Paraburkholderia</taxon>
    </lineage>
</organism>
<name>A0A6J5F750_9BURK</name>
<gene>
    <name evidence="3" type="ORF">LMG29542_08116</name>
</gene>
<accession>A0A6J5F750</accession>
<sequence length="157" mass="16972">MKTVFKNCFFSFAVGFVASGALAAQPTTQEKEIFAVDGAKVTVLLKSTHAWDGARYSSYPKGQPELTVLKLIIPPHSDMPWHTHPMPSAVYVQTGTLTVQTDDGREIKLIAGEVLPDSTHTVTHGLSGDEPLELILFYPGTPGMPVAHPINPNSLPH</sequence>
<evidence type="ECO:0000313" key="3">
    <source>
        <dbReference type="EMBL" id="CAB3774738.1"/>
    </source>
</evidence>
<keyword evidence="1" id="KW-0732">Signal</keyword>
<dbReference type="InterPro" id="IPR014710">
    <property type="entry name" value="RmlC-like_jellyroll"/>
</dbReference>